<dbReference type="SUPFAM" id="SSF56672">
    <property type="entry name" value="DNA/RNA polymerases"/>
    <property type="match status" value="1"/>
</dbReference>
<evidence type="ECO:0000313" key="3">
    <source>
        <dbReference type="Proteomes" id="UP000824469"/>
    </source>
</evidence>
<comment type="caution">
    <text evidence="2">The sequence shown here is derived from an EMBL/GenBank/DDBJ whole genome shotgun (WGS) entry which is preliminary data.</text>
</comment>
<feature type="region of interest" description="Disordered" evidence="1">
    <location>
        <begin position="15"/>
        <end position="53"/>
    </location>
</feature>
<dbReference type="AlphaFoldDB" id="A0AA38CQH9"/>
<protein>
    <submittedName>
        <fullName evidence="2">Uncharacterized protein</fullName>
    </submittedName>
</protein>
<keyword evidence="3" id="KW-1185">Reference proteome</keyword>
<name>A0AA38CQH9_TAXCH</name>
<gene>
    <name evidence="2" type="ORF">KI387_008954</name>
</gene>
<proteinExistence type="predicted"/>
<evidence type="ECO:0000313" key="2">
    <source>
        <dbReference type="EMBL" id="KAH9304550.1"/>
    </source>
</evidence>
<organism evidence="2 3">
    <name type="scientific">Taxus chinensis</name>
    <name type="common">Chinese yew</name>
    <name type="synonym">Taxus wallichiana var. chinensis</name>
    <dbReference type="NCBI Taxonomy" id="29808"/>
    <lineage>
        <taxon>Eukaryota</taxon>
        <taxon>Viridiplantae</taxon>
        <taxon>Streptophyta</taxon>
        <taxon>Embryophyta</taxon>
        <taxon>Tracheophyta</taxon>
        <taxon>Spermatophyta</taxon>
        <taxon>Pinopsida</taxon>
        <taxon>Pinidae</taxon>
        <taxon>Conifers II</taxon>
        <taxon>Cupressales</taxon>
        <taxon>Taxaceae</taxon>
        <taxon>Taxus</taxon>
    </lineage>
</organism>
<dbReference type="Proteomes" id="UP000824469">
    <property type="component" value="Unassembled WGS sequence"/>
</dbReference>
<feature type="non-terminal residue" evidence="2">
    <location>
        <position position="1"/>
    </location>
</feature>
<accession>A0AA38CQH9</accession>
<dbReference type="EMBL" id="JAHRHJ020000008">
    <property type="protein sequence ID" value="KAH9304550.1"/>
    <property type="molecule type" value="Genomic_DNA"/>
</dbReference>
<evidence type="ECO:0000256" key="1">
    <source>
        <dbReference type="SAM" id="MobiDB-lite"/>
    </source>
</evidence>
<sequence length="409" mass="46147">MTEVSKEKFILKKRGPLSSQSVDKSATKKVSSSTTVSTKPKPKVKSEPSSSSKELVSETSSMVIFPKFDIIDPINKTKNSMSQAEYLKSNKDQLKKLVQFIKGESIVHSSKGILKTPKDGKTQNMVVATTPSNEKIEPFFVSFLINGCKLSNYIIDIGALDNVMPHVISLTYTRTFGSCYSIEIRQVPLIGQIKDAQMVLSQFPQKDLGGEIQMDWSHAMIPINGEMKKLIPKTQKFVFRVMEGKLLRHTISKEETKINPECVQAIKNLSLPTSKPGVPTFFGKVNFLRRHYVLNSRTKVVVSDTAVKSILTQHEPRSKRGNWVSKIQEYDLDIKPTKLVRGRGLCQLIVDNEPRDDHEEEPVEESLPLVVFVSTTDEFCFDIAYFLTYGECHENLTAKEKRAIKLRDV</sequence>
<dbReference type="InterPro" id="IPR043502">
    <property type="entry name" value="DNA/RNA_pol_sf"/>
</dbReference>
<reference evidence="2 3" key="1">
    <citation type="journal article" date="2021" name="Nat. Plants">
        <title>The Taxus genome provides insights into paclitaxel biosynthesis.</title>
        <authorList>
            <person name="Xiong X."/>
            <person name="Gou J."/>
            <person name="Liao Q."/>
            <person name="Li Y."/>
            <person name="Zhou Q."/>
            <person name="Bi G."/>
            <person name="Li C."/>
            <person name="Du R."/>
            <person name="Wang X."/>
            <person name="Sun T."/>
            <person name="Guo L."/>
            <person name="Liang H."/>
            <person name="Lu P."/>
            <person name="Wu Y."/>
            <person name="Zhang Z."/>
            <person name="Ro D.K."/>
            <person name="Shang Y."/>
            <person name="Huang S."/>
            <person name="Yan J."/>
        </authorList>
    </citation>
    <scope>NUCLEOTIDE SEQUENCE [LARGE SCALE GENOMIC DNA]</scope>
    <source>
        <strain evidence="2">Ta-2019</strain>
    </source>
</reference>
<feature type="compositionally biased region" description="Low complexity" evidence="1">
    <location>
        <begin position="21"/>
        <end position="39"/>
    </location>
</feature>